<feature type="transmembrane region" description="Helical" evidence="6">
    <location>
        <begin position="286"/>
        <end position="304"/>
    </location>
</feature>
<dbReference type="Gene3D" id="3.60.15.10">
    <property type="entry name" value="Ribonuclease Z/Hydroxyacylglutathione hydrolase-like"/>
    <property type="match status" value="1"/>
</dbReference>
<dbReference type="InterPro" id="IPR004477">
    <property type="entry name" value="ComEC_N"/>
</dbReference>
<comment type="subcellular location">
    <subcellularLocation>
        <location evidence="1">Cell membrane</location>
        <topology evidence="1">Multi-pass membrane protein</topology>
    </subcellularLocation>
</comment>
<gene>
    <name evidence="8" type="ORF">NITINOP_2489</name>
</gene>
<feature type="transmembrane region" description="Helical" evidence="6">
    <location>
        <begin position="395"/>
        <end position="415"/>
    </location>
</feature>
<feature type="transmembrane region" description="Helical" evidence="6">
    <location>
        <begin position="244"/>
        <end position="265"/>
    </location>
</feature>
<dbReference type="EMBL" id="LN885086">
    <property type="protein sequence ID" value="CUQ67461.1"/>
    <property type="molecule type" value="Genomic_DNA"/>
</dbReference>
<dbReference type="InterPro" id="IPR004797">
    <property type="entry name" value="Competence_ComEC/Rec2"/>
</dbReference>
<organism evidence="8 9">
    <name type="scientific">Candidatus Nitrospira inopinata</name>
    <dbReference type="NCBI Taxonomy" id="1715989"/>
    <lineage>
        <taxon>Bacteria</taxon>
        <taxon>Pseudomonadati</taxon>
        <taxon>Nitrospirota</taxon>
        <taxon>Nitrospiria</taxon>
        <taxon>Nitrospirales</taxon>
        <taxon>Nitrospiraceae</taxon>
        <taxon>Nitrospira</taxon>
    </lineage>
</organism>
<reference evidence="9" key="1">
    <citation type="submission" date="2015-09" db="EMBL/GenBank/DDBJ databases">
        <authorList>
            <person name="Daims H."/>
        </authorList>
    </citation>
    <scope>NUCLEOTIDE SEQUENCE [LARGE SCALE GENOMIC DNA]</scope>
</reference>
<evidence type="ECO:0000256" key="6">
    <source>
        <dbReference type="SAM" id="Phobius"/>
    </source>
</evidence>
<dbReference type="AlphaFoldDB" id="A0A0S4KTT9"/>
<dbReference type="KEGG" id="nio:NITINOP_2489"/>
<feature type="transmembrane region" description="Helical" evidence="6">
    <location>
        <begin position="310"/>
        <end position="328"/>
    </location>
</feature>
<dbReference type="SUPFAM" id="SSF56281">
    <property type="entry name" value="Metallo-hydrolase/oxidoreductase"/>
    <property type="match status" value="1"/>
</dbReference>
<dbReference type="GO" id="GO:0005886">
    <property type="term" value="C:plasma membrane"/>
    <property type="evidence" value="ECO:0007669"/>
    <property type="project" value="UniProtKB-SubCell"/>
</dbReference>
<evidence type="ECO:0000256" key="1">
    <source>
        <dbReference type="ARBA" id="ARBA00004651"/>
    </source>
</evidence>
<evidence type="ECO:0000256" key="2">
    <source>
        <dbReference type="ARBA" id="ARBA00022475"/>
    </source>
</evidence>
<dbReference type="GO" id="GO:0030420">
    <property type="term" value="P:establishment of competence for transformation"/>
    <property type="evidence" value="ECO:0007669"/>
    <property type="project" value="InterPro"/>
</dbReference>
<dbReference type="Pfam" id="PF00753">
    <property type="entry name" value="Lactamase_B"/>
    <property type="match status" value="1"/>
</dbReference>
<dbReference type="Pfam" id="PF13567">
    <property type="entry name" value="DUF4131"/>
    <property type="match status" value="1"/>
</dbReference>
<dbReference type="OrthoDB" id="9761531at2"/>
<dbReference type="PANTHER" id="PTHR30619:SF1">
    <property type="entry name" value="RECOMBINATION PROTEIN 2"/>
    <property type="match status" value="1"/>
</dbReference>
<dbReference type="InterPro" id="IPR036866">
    <property type="entry name" value="RibonucZ/Hydroxyglut_hydro"/>
</dbReference>
<dbReference type="Proteomes" id="UP000066284">
    <property type="component" value="Chromosome 1"/>
</dbReference>
<feature type="transmembrane region" description="Helical" evidence="6">
    <location>
        <begin position="333"/>
        <end position="349"/>
    </location>
</feature>
<name>A0A0S4KTT9_9BACT</name>
<proteinExistence type="predicted"/>
<dbReference type="InterPro" id="IPR025405">
    <property type="entry name" value="DUF4131"/>
</dbReference>
<sequence length="847" mass="93196">MLPSLAVAFLLGLVCGSYLPFFPLSICLFLVGLAVGAGLLERAGLIEPRRATVLYGSLLAGVLYWVAATPFSQSEPLPRDPLISPRTMVIGRIMAPVQHGPGRQTLLVRLEEPESGARIVRLVWREPGEAVRYGDLISFRAKLRRPTGLLNPGGFDYAAYLKHQGIDVTASVNGVEAVQVLEPGAETWRWFAGNRIDRWRSTIRQAAVTSLAQPALGIFLGIIIGERGYLEQDLQEWFMTTGTVHLLSISGSHLGLVALVVFWVVKQGVKRLPLAPLLHLSRVITPSRTAILVTWPIVALYAWLAGAELATIRSLVMITLGMIALWLGYERRLYHAVAAAALLIVLHNPHAIYDISFQLSFASVLMIVQLLSWLESKPENEADGSLTLMRQAVRYGRDALLTSTAVTVGTAPLVALYFNQIPWMGIATNLVAVPFTGGLLVPLGLLAAAWTVVADAGGLVMGTVLEPLLDGLAQALRWCAGIPGGAWHIAAPSMVSMIVFYAALASAVARSMSRSLRFMAATLVVLTIGWWGLSPRLGLDGDRWRVTFLDVGQGDSAVIELPDGRTVLIDGGVRYERFDMGRAVVAPFLWNRGIDHIDHVVATHQQLDHVGGLIWVLRHMPVGRYWHNGTERSEQFVADLTAVLDAKRIPKSLAARGQDLVRSGSCALTALNPSYATPNHGVQETGTIRRDGTFLNNQSIVLRLKCGEQSLLFAADLERAGIRRLGEEGRQPVTVVKVPHHGARSSLDRDWIRQIQPRYAVISAGRGNVYGHPVADVLQAYADVQASVLRTDRDGAIWIEGRLSSSDLTVIRMRDRLIEPLSWRHCLLECERENWRRAWMQWRDRWD</sequence>
<evidence type="ECO:0000256" key="5">
    <source>
        <dbReference type="ARBA" id="ARBA00023136"/>
    </source>
</evidence>
<evidence type="ECO:0000313" key="9">
    <source>
        <dbReference type="Proteomes" id="UP000066284"/>
    </source>
</evidence>
<feature type="domain" description="Metallo-beta-lactamase" evidence="7">
    <location>
        <begin position="553"/>
        <end position="766"/>
    </location>
</feature>
<evidence type="ECO:0000259" key="7">
    <source>
        <dbReference type="SMART" id="SM00849"/>
    </source>
</evidence>
<dbReference type="InterPro" id="IPR001279">
    <property type="entry name" value="Metallo-B-lactamas"/>
</dbReference>
<dbReference type="NCBIfam" id="TIGR00360">
    <property type="entry name" value="ComEC_N-term"/>
    <property type="match status" value="1"/>
</dbReference>
<dbReference type="PANTHER" id="PTHR30619">
    <property type="entry name" value="DNA INTERNALIZATION/COMPETENCE PROTEIN COMEC/REC2"/>
    <property type="match status" value="1"/>
</dbReference>
<keyword evidence="9" id="KW-1185">Reference proteome</keyword>
<dbReference type="CDD" id="cd07731">
    <property type="entry name" value="ComA-like_MBL-fold"/>
    <property type="match status" value="1"/>
</dbReference>
<protein>
    <submittedName>
        <fullName evidence="8">Putative Competence protein ComEC/Rec2 related protein</fullName>
    </submittedName>
</protein>
<dbReference type="SMART" id="SM00849">
    <property type="entry name" value="Lactamase_B"/>
    <property type="match status" value="1"/>
</dbReference>
<evidence type="ECO:0000313" key="8">
    <source>
        <dbReference type="EMBL" id="CUQ67461.1"/>
    </source>
</evidence>
<evidence type="ECO:0000256" key="3">
    <source>
        <dbReference type="ARBA" id="ARBA00022692"/>
    </source>
</evidence>
<dbReference type="Pfam" id="PF03772">
    <property type="entry name" value="Competence"/>
    <property type="match status" value="1"/>
</dbReference>
<keyword evidence="2" id="KW-1003">Cell membrane</keyword>
<dbReference type="STRING" id="1715989.NITINOP_2489"/>
<keyword evidence="3 6" id="KW-0812">Transmembrane</keyword>
<dbReference type="RefSeq" id="WP_062485861.1">
    <property type="nucleotide sequence ID" value="NZ_LN885086.1"/>
</dbReference>
<dbReference type="NCBIfam" id="TIGR00361">
    <property type="entry name" value="ComEC_Rec2"/>
    <property type="match status" value="1"/>
</dbReference>
<feature type="transmembrane region" description="Helical" evidence="6">
    <location>
        <begin position="7"/>
        <end position="40"/>
    </location>
</feature>
<feature type="transmembrane region" description="Helical" evidence="6">
    <location>
        <begin position="516"/>
        <end position="533"/>
    </location>
</feature>
<keyword evidence="5 6" id="KW-0472">Membrane</keyword>
<keyword evidence="4 6" id="KW-1133">Transmembrane helix</keyword>
<dbReference type="InterPro" id="IPR052159">
    <property type="entry name" value="Competence_DNA_uptake"/>
</dbReference>
<dbReference type="InterPro" id="IPR035681">
    <property type="entry name" value="ComA-like_MBL"/>
</dbReference>
<feature type="transmembrane region" description="Helical" evidence="6">
    <location>
        <begin position="485"/>
        <end position="504"/>
    </location>
</feature>
<feature type="transmembrane region" description="Helical" evidence="6">
    <location>
        <begin position="206"/>
        <end position="224"/>
    </location>
</feature>
<accession>A0A0S4KTT9</accession>
<evidence type="ECO:0000256" key="4">
    <source>
        <dbReference type="ARBA" id="ARBA00022989"/>
    </source>
</evidence>